<feature type="transmembrane region" description="Helical" evidence="5">
    <location>
        <begin position="163"/>
        <end position="185"/>
    </location>
</feature>
<dbReference type="PROSITE" id="PS50850">
    <property type="entry name" value="MFS"/>
    <property type="match status" value="1"/>
</dbReference>
<dbReference type="PANTHER" id="PTHR24064">
    <property type="entry name" value="SOLUTE CARRIER FAMILY 22 MEMBER"/>
    <property type="match status" value="1"/>
</dbReference>
<feature type="domain" description="Major facilitator superfamily (MFS) profile" evidence="6">
    <location>
        <begin position="19"/>
        <end position="195"/>
    </location>
</feature>
<evidence type="ECO:0000256" key="3">
    <source>
        <dbReference type="ARBA" id="ARBA00022989"/>
    </source>
</evidence>
<sequence>MDIDDCFAKVVGSFGRFQLVSYLFLSIYTLTLTPHVLLVVFVGGKPSDYSIVNPRVTDDCSILKEWDLEDKQWISDLIQSLFFSGNLIGVVVFGQMSDKYGRRKTMLVGFHLLFLACLATAYAGSWKSFAVARFLTGGLQGGATLVLFVYMQEIVGKSWWAITGSYTNILFAVGIGLLSLTAFYIPSWRQLTACM</sequence>
<accession>H2YQZ8</accession>
<feature type="transmembrane region" description="Helical" evidence="5">
    <location>
        <begin position="105"/>
        <end position="124"/>
    </location>
</feature>
<dbReference type="InParanoid" id="H2YQZ8"/>
<keyword evidence="3 5" id="KW-1133">Transmembrane helix</keyword>
<organism evidence="7 8">
    <name type="scientific">Ciona savignyi</name>
    <name type="common">Pacific transparent sea squirt</name>
    <dbReference type="NCBI Taxonomy" id="51511"/>
    <lineage>
        <taxon>Eukaryota</taxon>
        <taxon>Metazoa</taxon>
        <taxon>Chordata</taxon>
        <taxon>Tunicata</taxon>
        <taxon>Ascidiacea</taxon>
        <taxon>Phlebobranchia</taxon>
        <taxon>Cionidae</taxon>
        <taxon>Ciona</taxon>
    </lineage>
</organism>
<dbReference type="Pfam" id="PF00083">
    <property type="entry name" value="Sugar_tr"/>
    <property type="match status" value="1"/>
</dbReference>
<proteinExistence type="predicted"/>
<dbReference type="AlphaFoldDB" id="H2YQZ8"/>
<keyword evidence="8" id="KW-1185">Reference proteome</keyword>
<name>H2YQZ8_CIOSA</name>
<feature type="transmembrane region" description="Helical" evidence="5">
    <location>
        <begin position="73"/>
        <end position="93"/>
    </location>
</feature>
<dbReference type="Proteomes" id="UP000007875">
    <property type="component" value="Unassembled WGS sequence"/>
</dbReference>
<dbReference type="eggNOG" id="KOG0255">
    <property type="taxonomic scope" value="Eukaryota"/>
</dbReference>
<reference evidence="8" key="1">
    <citation type="submission" date="2003-08" db="EMBL/GenBank/DDBJ databases">
        <authorList>
            <person name="Birren B."/>
            <person name="Nusbaum C."/>
            <person name="Abebe A."/>
            <person name="Abouelleil A."/>
            <person name="Adekoya E."/>
            <person name="Ait-zahra M."/>
            <person name="Allen N."/>
            <person name="Allen T."/>
            <person name="An P."/>
            <person name="Anderson M."/>
            <person name="Anderson S."/>
            <person name="Arachchi H."/>
            <person name="Armbruster J."/>
            <person name="Bachantsang P."/>
            <person name="Baldwin J."/>
            <person name="Barry A."/>
            <person name="Bayul T."/>
            <person name="Blitshsteyn B."/>
            <person name="Bloom T."/>
            <person name="Blye J."/>
            <person name="Boguslavskiy L."/>
            <person name="Borowsky M."/>
            <person name="Boukhgalter B."/>
            <person name="Brunache A."/>
            <person name="Butler J."/>
            <person name="Calixte N."/>
            <person name="Calvo S."/>
            <person name="Camarata J."/>
            <person name="Campo K."/>
            <person name="Chang J."/>
            <person name="Cheshatsang Y."/>
            <person name="Citroen M."/>
            <person name="Collymore A."/>
            <person name="Considine T."/>
            <person name="Cook A."/>
            <person name="Cooke P."/>
            <person name="Corum B."/>
            <person name="Cuomo C."/>
            <person name="David R."/>
            <person name="Dawoe T."/>
            <person name="Degray S."/>
            <person name="Dodge S."/>
            <person name="Dooley K."/>
            <person name="Dorje P."/>
            <person name="Dorjee K."/>
            <person name="Dorris L."/>
            <person name="Duffey N."/>
            <person name="Dupes A."/>
            <person name="Elkins T."/>
            <person name="Engels R."/>
            <person name="Erickson J."/>
            <person name="Farina A."/>
            <person name="Faro S."/>
            <person name="Ferreira P."/>
            <person name="Fischer H."/>
            <person name="Fitzgerald M."/>
            <person name="Foley K."/>
            <person name="Gage D."/>
            <person name="Galagan J."/>
            <person name="Gearin G."/>
            <person name="Gnerre S."/>
            <person name="Gnirke A."/>
            <person name="Goyette A."/>
            <person name="Graham J."/>
            <person name="Grandbois E."/>
            <person name="Gyaltsen K."/>
            <person name="Hafez N."/>
            <person name="Hagopian D."/>
            <person name="Hagos B."/>
            <person name="Hall J."/>
            <person name="Hatcher B."/>
            <person name="Heller A."/>
            <person name="Higgins H."/>
            <person name="Honan T."/>
            <person name="Horn A."/>
            <person name="Houde N."/>
            <person name="Hughes L."/>
            <person name="Hulme W."/>
            <person name="Husby E."/>
            <person name="Iliev I."/>
            <person name="Jaffe D."/>
            <person name="Jones C."/>
            <person name="Kamal M."/>
            <person name="Kamat A."/>
            <person name="Kamvysselis M."/>
            <person name="Karlsson E."/>
            <person name="Kells C."/>
            <person name="Kieu A."/>
            <person name="Kisner P."/>
            <person name="Kodira C."/>
            <person name="Kulbokas E."/>
            <person name="Labutti K."/>
            <person name="Lama D."/>
            <person name="Landers T."/>
            <person name="Leger J."/>
            <person name="Levine S."/>
            <person name="Lewis D."/>
            <person name="Lewis T."/>
            <person name="Lindblad-toh K."/>
            <person name="Liu X."/>
            <person name="Lokyitsang T."/>
            <person name="Lokyitsang Y."/>
            <person name="Lucien O."/>
            <person name="Lui A."/>
            <person name="Ma L.J."/>
            <person name="Mabbitt R."/>
            <person name="Macdonald J."/>
            <person name="Maclean C."/>
            <person name="Major J."/>
            <person name="Manning J."/>
            <person name="Marabella R."/>
            <person name="Maru K."/>
            <person name="Matthews C."/>
            <person name="Mauceli E."/>
            <person name="Mccarthy M."/>
            <person name="Mcdonough S."/>
            <person name="Mcghee T."/>
            <person name="Meldrim J."/>
            <person name="Meneus L."/>
            <person name="Mesirov J."/>
            <person name="Mihalev A."/>
            <person name="Mihova T."/>
            <person name="Mikkelsen T."/>
            <person name="Mlenga V."/>
            <person name="Moru K."/>
            <person name="Mozes J."/>
            <person name="Mulrain L."/>
            <person name="Munson G."/>
            <person name="Naylor J."/>
            <person name="Newes C."/>
            <person name="Nguyen C."/>
            <person name="Nguyen N."/>
            <person name="Nguyen T."/>
            <person name="Nicol R."/>
            <person name="Nielsen C."/>
            <person name="Nizzari M."/>
            <person name="Norbu C."/>
            <person name="Norbu N."/>
            <person name="O'donnell P."/>
            <person name="Okoawo O."/>
            <person name="O'leary S."/>
            <person name="Omotosho B."/>
            <person name="O'neill K."/>
            <person name="Osman S."/>
            <person name="Parker S."/>
            <person name="Perrin D."/>
            <person name="Phunkhang P."/>
            <person name="Piqani B."/>
            <person name="Purcell S."/>
            <person name="Rachupka T."/>
            <person name="Ramasamy U."/>
            <person name="Rameau R."/>
            <person name="Ray V."/>
            <person name="Raymond C."/>
            <person name="Retta R."/>
            <person name="Richardson S."/>
            <person name="Rise C."/>
            <person name="Rodriguez J."/>
            <person name="Rogers J."/>
            <person name="Rogov P."/>
            <person name="Rutman M."/>
            <person name="Schupbach R."/>
            <person name="Seaman C."/>
            <person name="Settipalli S."/>
            <person name="Sharpe T."/>
            <person name="Sheridan J."/>
            <person name="Sherpa N."/>
            <person name="Shi J."/>
            <person name="Smirnov S."/>
            <person name="Smith C."/>
            <person name="Sougnez C."/>
            <person name="Spencer B."/>
            <person name="Stalker J."/>
            <person name="Stange-thomann N."/>
            <person name="Stavropoulos S."/>
            <person name="Stetson K."/>
            <person name="Stone C."/>
            <person name="Stone S."/>
            <person name="Stubbs M."/>
            <person name="Talamas J."/>
            <person name="Tchuinga P."/>
            <person name="Tenzing P."/>
            <person name="Tesfaye S."/>
            <person name="Theodore J."/>
            <person name="Thoulutsang Y."/>
            <person name="Topham K."/>
            <person name="Towey S."/>
            <person name="Tsamla T."/>
            <person name="Tsomo N."/>
            <person name="Vallee D."/>
            <person name="Vassiliev H."/>
            <person name="Venkataraman V."/>
            <person name="Vinson J."/>
            <person name="Vo A."/>
            <person name="Wade C."/>
            <person name="Wang S."/>
            <person name="Wangchuk T."/>
            <person name="Wangdi T."/>
            <person name="Whittaker C."/>
            <person name="Wilkinson J."/>
            <person name="Wu Y."/>
            <person name="Wyman D."/>
            <person name="Yadav S."/>
            <person name="Yang S."/>
            <person name="Yang X."/>
            <person name="Yeager S."/>
            <person name="Yee E."/>
            <person name="Young G."/>
            <person name="Zainoun J."/>
            <person name="Zembeck L."/>
            <person name="Zimmer A."/>
            <person name="Zody M."/>
            <person name="Lander E."/>
        </authorList>
    </citation>
    <scope>NUCLEOTIDE SEQUENCE [LARGE SCALE GENOMIC DNA]</scope>
</reference>
<feature type="transmembrane region" description="Helical" evidence="5">
    <location>
        <begin position="130"/>
        <end position="151"/>
    </location>
</feature>
<dbReference type="GO" id="GO:0016020">
    <property type="term" value="C:membrane"/>
    <property type="evidence" value="ECO:0007669"/>
    <property type="project" value="UniProtKB-SubCell"/>
</dbReference>
<protein>
    <recommendedName>
        <fullName evidence="6">Major facilitator superfamily (MFS) profile domain-containing protein</fullName>
    </recommendedName>
</protein>
<comment type="subcellular location">
    <subcellularLocation>
        <location evidence="1">Membrane</location>
        <topology evidence="1">Multi-pass membrane protein</topology>
    </subcellularLocation>
</comment>
<evidence type="ECO:0000313" key="7">
    <source>
        <dbReference type="Ensembl" id="ENSCSAVP00000007758.1"/>
    </source>
</evidence>
<dbReference type="HOGENOM" id="CLU_108309_0_0_1"/>
<evidence type="ECO:0000256" key="4">
    <source>
        <dbReference type="ARBA" id="ARBA00023136"/>
    </source>
</evidence>
<dbReference type="InterPro" id="IPR020846">
    <property type="entry name" value="MFS_dom"/>
</dbReference>
<feature type="transmembrane region" description="Helical" evidence="5">
    <location>
        <begin position="19"/>
        <end position="42"/>
    </location>
</feature>
<evidence type="ECO:0000256" key="5">
    <source>
        <dbReference type="SAM" id="Phobius"/>
    </source>
</evidence>
<dbReference type="OMA" id="TSIMSEW"/>
<dbReference type="GeneTree" id="ENSGT00940000168155"/>
<dbReference type="STRING" id="51511.ENSCSAVP00000007758"/>
<evidence type="ECO:0000313" key="8">
    <source>
        <dbReference type="Proteomes" id="UP000007875"/>
    </source>
</evidence>
<dbReference type="GO" id="GO:0022857">
    <property type="term" value="F:transmembrane transporter activity"/>
    <property type="evidence" value="ECO:0007669"/>
    <property type="project" value="InterPro"/>
</dbReference>
<evidence type="ECO:0000259" key="6">
    <source>
        <dbReference type="PROSITE" id="PS50850"/>
    </source>
</evidence>
<dbReference type="SUPFAM" id="SSF103473">
    <property type="entry name" value="MFS general substrate transporter"/>
    <property type="match status" value="1"/>
</dbReference>
<dbReference type="Gene3D" id="1.20.1250.20">
    <property type="entry name" value="MFS general substrate transporter like domains"/>
    <property type="match status" value="1"/>
</dbReference>
<evidence type="ECO:0000256" key="1">
    <source>
        <dbReference type="ARBA" id="ARBA00004141"/>
    </source>
</evidence>
<dbReference type="Ensembl" id="ENSCSAVT00000007859.1">
    <property type="protein sequence ID" value="ENSCSAVP00000007758.1"/>
    <property type="gene ID" value="ENSCSAVG00000004632.1"/>
</dbReference>
<evidence type="ECO:0000256" key="2">
    <source>
        <dbReference type="ARBA" id="ARBA00022692"/>
    </source>
</evidence>
<reference evidence="7" key="2">
    <citation type="submission" date="2025-08" db="UniProtKB">
        <authorList>
            <consortium name="Ensembl"/>
        </authorList>
    </citation>
    <scope>IDENTIFICATION</scope>
</reference>
<reference evidence="7" key="3">
    <citation type="submission" date="2025-09" db="UniProtKB">
        <authorList>
            <consortium name="Ensembl"/>
        </authorList>
    </citation>
    <scope>IDENTIFICATION</scope>
</reference>
<dbReference type="InterPro" id="IPR036259">
    <property type="entry name" value="MFS_trans_sf"/>
</dbReference>
<keyword evidence="4 5" id="KW-0472">Membrane</keyword>
<dbReference type="InterPro" id="IPR005828">
    <property type="entry name" value="MFS_sugar_transport-like"/>
</dbReference>
<keyword evidence="2 5" id="KW-0812">Transmembrane</keyword>